<dbReference type="PRINTS" id="PR00702">
    <property type="entry name" value="ACRIFLAVINRP"/>
</dbReference>
<feature type="transmembrane region" description="Helical" evidence="1">
    <location>
        <begin position="329"/>
        <end position="348"/>
    </location>
</feature>
<feature type="transmembrane region" description="Helical" evidence="1">
    <location>
        <begin position="458"/>
        <end position="485"/>
    </location>
</feature>
<dbReference type="InterPro" id="IPR027463">
    <property type="entry name" value="AcrB_DN_DC_subdom"/>
</dbReference>
<dbReference type="Pfam" id="PF00873">
    <property type="entry name" value="ACR_tran"/>
    <property type="match status" value="1"/>
</dbReference>
<dbReference type="Gene3D" id="3.30.2090.10">
    <property type="entry name" value="Multidrug efflux transporter AcrB TolC docking domain, DN and DC subdomains"/>
    <property type="match status" value="2"/>
</dbReference>
<reference evidence="2 3" key="1">
    <citation type="submission" date="2018-06" db="EMBL/GenBank/DDBJ databases">
        <authorList>
            <consortium name="Pathogen Informatics"/>
            <person name="Doyle S."/>
        </authorList>
    </citation>
    <scope>NUCLEOTIDE SEQUENCE [LARGE SCALE GENOMIC DNA]</scope>
    <source>
        <strain evidence="2 3">NCTC11179</strain>
    </source>
</reference>
<feature type="transmembrane region" description="Helical" evidence="1">
    <location>
        <begin position="425"/>
        <end position="446"/>
    </location>
</feature>
<evidence type="ECO:0000256" key="1">
    <source>
        <dbReference type="SAM" id="Phobius"/>
    </source>
</evidence>
<name>A0A378RJD7_MYROD</name>
<dbReference type="AlphaFoldDB" id="A0A378RJD7"/>
<protein>
    <submittedName>
        <fullName evidence="2">Cation efflux system protein CzcA</fullName>
    </submittedName>
</protein>
<keyword evidence="1" id="KW-0472">Membrane</keyword>
<dbReference type="Gene3D" id="3.30.70.1320">
    <property type="entry name" value="Multidrug efflux transporter AcrB pore domain like"/>
    <property type="match status" value="1"/>
</dbReference>
<proteinExistence type="predicted"/>
<dbReference type="PANTHER" id="PTHR32063:SF18">
    <property type="entry name" value="CATION EFFLUX SYSTEM PROTEIN"/>
    <property type="match status" value="1"/>
</dbReference>
<feature type="transmembrane region" description="Helical" evidence="1">
    <location>
        <begin position="355"/>
        <end position="376"/>
    </location>
</feature>
<dbReference type="Gene3D" id="3.30.70.1430">
    <property type="entry name" value="Multidrug efflux transporter AcrB pore domain"/>
    <property type="match status" value="2"/>
</dbReference>
<feature type="transmembrane region" description="Helical" evidence="1">
    <location>
        <begin position="986"/>
        <end position="1007"/>
    </location>
</feature>
<gene>
    <name evidence="2" type="primary">czcA_1</name>
    <name evidence="2" type="ORF">NCTC11179_00652</name>
</gene>
<feature type="transmembrane region" description="Helical" evidence="1">
    <location>
        <begin position="382"/>
        <end position="404"/>
    </location>
</feature>
<keyword evidence="1" id="KW-1133">Transmembrane helix</keyword>
<accession>A0A378RJD7</accession>
<organism evidence="2 3">
    <name type="scientific">Myroides odoratus</name>
    <name type="common">Flavobacterium odoratum</name>
    <dbReference type="NCBI Taxonomy" id="256"/>
    <lineage>
        <taxon>Bacteria</taxon>
        <taxon>Pseudomonadati</taxon>
        <taxon>Bacteroidota</taxon>
        <taxon>Flavobacteriia</taxon>
        <taxon>Flavobacteriales</taxon>
        <taxon>Flavobacteriaceae</taxon>
        <taxon>Myroides</taxon>
    </lineage>
</organism>
<evidence type="ECO:0000313" key="2">
    <source>
        <dbReference type="EMBL" id="STZ27122.1"/>
    </source>
</evidence>
<dbReference type="GO" id="GO:0005886">
    <property type="term" value="C:plasma membrane"/>
    <property type="evidence" value="ECO:0007669"/>
    <property type="project" value="TreeGrafter"/>
</dbReference>
<dbReference type="SUPFAM" id="SSF82866">
    <property type="entry name" value="Multidrug efflux transporter AcrB transmembrane domain"/>
    <property type="match status" value="2"/>
</dbReference>
<dbReference type="SUPFAM" id="SSF82693">
    <property type="entry name" value="Multidrug efflux transporter AcrB pore domain, PN1, PN2, PC1 and PC2 subdomains"/>
    <property type="match status" value="3"/>
</dbReference>
<dbReference type="PANTHER" id="PTHR32063">
    <property type="match status" value="1"/>
</dbReference>
<dbReference type="Gene3D" id="1.20.1640.10">
    <property type="entry name" value="Multidrug efflux transporter AcrB transmembrane domain"/>
    <property type="match status" value="2"/>
</dbReference>
<dbReference type="GO" id="GO:0042910">
    <property type="term" value="F:xenobiotic transmembrane transporter activity"/>
    <property type="evidence" value="ECO:0007669"/>
    <property type="project" value="TreeGrafter"/>
</dbReference>
<dbReference type="SUPFAM" id="SSF82714">
    <property type="entry name" value="Multidrug efflux transporter AcrB TolC docking domain, DN and DC subdomains"/>
    <property type="match status" value="2"/>
</dbReference>
<feature type="transmembrane region" description="Helical" evidence="1">
    <location>
        <begin position="954"/>
        <end position="974"/>
    </location>
</feature>
<dbReference type="EMBL" id="UGQL01000001">
    <property type="protein sequence ID" value="STZ27122.1"/>
    <property type="molecule type" value="Genomic_DNA"/>
</dbReference>
<feature type="transmembrane region" description="Helical" evidence="1">
    <location>
        <begin position="908"/>
        <end position="933"/>
    </location>
</feature>
<dbReference type="Proteomes" id="UP000255024">
    <property type="component" value="Unassembled WGS sequence"/>
</dbReference>
<dbReference type="Gene3D" id="3.30.70.1440">
    <property type="entry name" value="Multidrug efflux transporter AcrB pore domain"/>
    <property type="match status" value="1"/>
</dbReference>
<feature type="transmembrane region" description="Helical" evidence="1">
    <location>
        <begin position="855"/>
        <end position="875"/>
    </location>
</feature>
<evidence type="ECO:0000313" key="3">
    <source>
        <dbReference type="Proteomes" id="UP000255024"/>
    </source>
</evidence>
<keyword evidence="1" id="KW-0812">Transmembrane</keyword>
<sequence length="1018" mass="113005">MKYRQVTLALAVILLGLGIYAVKHMSRAENPNIEMPIAMVVSFYPGADVYQTEQQITKKIEQYLFTFEEIDKKKTTSETKAGQTFITVRLRTEVKDRKRFWATLQHGMNTEVMPNLPQGSIGPIVNSSFGDVTALILSLSSPTKDYSELEGYLDQVEDELKTIPTVAKINRSGLQQPQISVEINNQKLLDYGITATQIVSVLQAQNLTMYSGEVKMPNNTIPIFTTSELGSQRDIENLMVYTHPNGEVVRLQDVAKIERSYTDRTSFIRMGEDKVLMLAIEMQSGNNIVEFGALIDQKLAEIGERLPQDIKIDTIVSQPDAVDLSVSHFMTEFVMAIGACVLVVVLLLPFRVAAVASIAAPISFVITFGIMSLFGIELHQVSLAALVIVLGMVIDNAIVIVDNYGEKLDEGIEPWTAAWQSARQLTIPVLSATTAIICAFAPIPFFMDGIARDFLMALPITIAIALISSLFVSFFITPLTCYIFIKKGLHSPEETGSKKKEKKKKNVLDYLQHYFNKGIALAFRHPKYTYVIAIGSVVLALGIASQVEQEFYPLSETKQFNVELWLPTGTSLEETDKVAKEVEAIFQKDERVVSIASFIGMSSPRFNVTYSPEIPRENYAQIFITTHDAKEANQVVQDYLPQFDSYLEEGYVRLRQLSLQEGAPISIRIIGEDIENQKIVADQIEQILKRHKGTNWVRTSYQEDLFSLNIVPLEDKAERYGVLNSSIVQTVGTGTKGAPVTRFYEGDKPVDVQLRFVEENRKDLGDIAQIYVPSIFGHAVPLSEVAQVEPQWTPGVITHRNGLRTLEVNSETQMGIKAASIMADVKGEIEAINLPHGIKIQYGGDMETSEENGPAMMKALGVSLVLIFLILMMEFKTIGKSLFVLATFPLSLLGAFLGLWVTGNPMSMTAFMGIISLIGIVVRNGIIIVDYADELVRDHGYSRRGAALAAAKRRMRPIFLTSAAAAVAVLPMIIGKSPMWAPLGSVLAFGLIVSMVLTLFVVPVLYYRFTKYVPQHEQ</sequence>
<keyword evidence="3" id="KW-1185">Reference proteome</keyword>
<feature type="transmembrane region" description="Helical" evidence="1">
    <location>
        <begin position="882"/>
        <end position="902"/>
    </location>
</feature>
<dbReference type="InterPro" id="IPR001036">
    <property type="entry name" value="Acrflvin-R"/>
</dbReference>